<name>A0ABT5L5J7_9ALTE</name>
<dbReference type="InterPro" id="IPR041437">
    <property type="entry name" value="GH115_C"/>
</dbReference>
<sequence>MDNEQRMPVLRTFIVVLTFIAGSILLPVQAGSFTLHSESSIAVEVKTDDPLIQWAANDVTRDLSRITGTTFSFSPQRDDATSPRLIIAVDPTLALFEPLENSPHGKWEAFVIYQQNGNLHITGADTRGAVFGLFTLAEKAGISPWQWWADVPIPSSNKTAVKFSELPIVDSPKVKFRGIFINDEDWGLLPWAANTFEPIVANIGPQTYEKVFQLLLRLKANTLWPAMHPGTRAFFAIKGNKAMAEKYHINIGSSHAEPMLRNNVDEWKASSMGDFNYVANTSNVERYWQERVQQVSSMPALAMFTLGMRGVHDSHMQGTGSAQENIAVLEQIIARQRSMLVETFDVPLPELRQVFTPYKEVLALYDAGLQVPDDVTLVWPDDNYGYIRRLSNNAEQSRRGGSGVYYHLSYWGRPHDYLWLSSTHPALIQFEMARAYANGARQLWIANVGDIKPIEYNTEWFFKLAWHGPEHQFQQSHDFISYQIKRDFGPHLAGPVSKILLDYFHLAFERRPEFMGWSQTEPTTATQLTGFTVEKIHARLAQFQALLEAVSEYAGQISDAQTSAWFQLIEYPVKAAAAMNQKWLYRHLASVATDEAEQRTYLAKAINAHTTIQQLTRQYNELENGKWRYMMDAAPRRLPVFDKPALSDNTTVVATQQHRRSVLKPSDMKAPADFAWRALPELGYSRGALTLLPATQHRFTQQDAALQYQFVLEHPKDVILQIATLPTHANSFDHQIEVRLNSQVVTQIRLNTVGRSDTWKLGVLSNRITNKISLGQLAPGTHTVQLAVNQTGIVIDEVAVVEK</sequence>
<dbReference type="InterPro" id="IPR029018">
    <property type="entry name" value="Hex-like_dom2"/>
</dbReference>
<dbReference type="Proteomes" id="UP001218788">
    <property type="component" value="Unassembled WGS sequence"/>
</dbReference>
<reference evidence="3 4" key="1">
    <citation type="submission" date="2022-10" db="EMBL/GenBank/DDBJ databases">
        <title>Alteromonas sp. chi3 Genome sequencing.</title>
        <authorList>
            <person name="Park S."/>
        </authorList>
    </citation>
    <scope>NUCLEOTIDE SEQUENCE [LARGE SCALE GENOMIC DNA]</scope>
    <source>
        <strain evidence="4">chi3</strain>
    </source>
</reference>
<dbReference type="InterPro" id="IPR042301">
    <property type="entry name" value="GH115_sf"/>
</dbReference>
<protein>
    <submittedName>
        <fullName evidence="3">Glycosyl hydrolase 115 family protein</fullName>
    </submittedName>
</protein>
<evidence type="ECO:0000313" key="4">
    <source>
        <dbReference type="Proteomes" id="UP001218788"/>
    </source>
</evidence>
<evidence type="ECO:0000256" key="1">
    <source>
        <dbReference type="ARBA" id="ARBA00022801"/>
    </source>
</evidence>
<dbReference type="Gene3D" id="3.20.20.520">
    <property type="entry name" value="Glycosyl hydrolase family 115"/>
    <property type="match status" value="1"/>
</dbReference>
<proteinExistence type="predicted"/>
<evidence type="ECO:0000259" key="2">
    <source>
        <dbReference type="Pfam" id="PF17829"/>
    </source>
</evidence>
<dbReference type="PANTHER" id="PTHR37842">
    <property type="match status" value="1"/>
</dbReference>
<dbReference type="GO" id="GO:0016787">
    <property type="term" value="F:hydrolase activity"/>
    <property type="evidence" value="ECO:0007669"/>
    <property type="project" value="UniProtKB-KW"/>
</dbReference>
<organism evidence="3 4">
    <name type="scientific">Alteromonas gilva</name>
    <dbReference type="NCBI Taxonomy" id="2987522"/>
    <lineage>
        <taxon>Bacteria</taxon>
        <taxon>Pseudomonadati</taxon>
        <taxon>Pseudomonadota</taxon>
        <taxon>Gammaproteobacteria</taxon>
        <taxon>Alteromonadales</taxon>
        <taxon>Alteromonadaceae</taxon>
        <taxon>Alteromonas/Salinimonas group</taxon>
        <taxon>Alteromonas</taxon>
    </lineage>
</organism>
<evidence type="ECO:0000313" key="3">
    <source>
        <dbReference type="EMBL" id="MDC8832153.1"/>
    </source>
</evidence>
<dbReference type="InterPro" id="IPR031924">
    <property type="entry name" value="GH115"/>
</dbReference>
<keyword evidence="4" id="KW-1185">Reference proteome</keyword>
<dbReference type="Gene3D" id="1.20.58.2150">
    <property type="match status" value="1"/>
</dbReference>
<dbReference type="Pfam" id="PF15979">
    <property type="entry name" value="Glyco_hydro_115"/>
    <property type="match status" value="1"/>
</dbReference>
<keyword evidence="1 3" id="KW-0378">Hydrolase</keyword>
<dbReference type="Gene3D" id="3.30.379.10">
    <property type="entry name" value="Chitobiase/beta-hexosaminidase domain 2-like"/>
    <property type="match status" value="1"/>
</dbReference>
<dbReference type="EMBL" id="JAQQXP010000002">
    <property type="protein sequence ID" value="MDC8832153.1"/>
    <property type="molecule type" value="Genomic_DNA"/>
</dbReference>
<feature type="domain" description="Gylcosyl hydrolase 115 C-terminal" evidence="2">
    <location>
        <begin position="671"/>
        <end position="800"/>
    </location>
</feature>
<gene>
    <name evidence="3" type="ORF">OIK42_15445</name>
</gene>
<comment type="caution">
    <text evidence="3">The sequence shown here is derived from an EMBL/GenBank/DDBJ whole genome shotgun (WGS) entry which is preliminary data.</text>
</comment>
<accession>A0ABT5L5J7</accession>
<dbReference type="Pfam" id="PF17829">
    <property type="entry name" value="GH115_C"/>
    <property type="match status" value="1"/>
</dbReference>
<dbReference type="SUPFAM" id="SSF55545">
    <property type="entry name" value="beta-N-acetylhexosaminidase-like domain"/>
    <property type="match status" value="1"/>
</dbReference>
<dbReference type="RefSeq" id="WP_273641949.1">
    <property type="nucleotide sequence ID" value="NZ_JAQQXP010000002.1"/>
</dbReference>
<dbReference type="Gene3D" id="2.60.120.1620">
    <property type="match status" value="1"/>
</dbReference>
<dbReference type="PANTHER" id="PTHR37842:SF2">
    <property type="entry name" value="GYLCOSYL HYDROLASE 115 C-TERMINAL DOMAIN-CONTAINING PROTEIN"/>
    <property type="match status" value="1"/>
</dbReference>